<gene>
    <name evidence="1" type="ORF">H6G74_19005</name>
</gene>
<protein>
    <submittedName>
        <fullName evidence="1">Uncharacterized protein</fullName>
    </submittedName>
</protein>
<accession>A0ABR8FY95</accession>
<keyword evidence="2" id="KW-1185">Reference proteome</keyword>
<reference evidence="1 2" key="1">
    <citation type="journal article" date="2020" name="ISME J.">
        <title>Comparative genomics reveals insights into cyanobacterial evolution and habitat adaptation.</title>
        <authorList>
            <person name="Chen M.Y."/>
            <person name="Teng W.K."/>
            <person name="Zhao L."/>
            <person name="Hu C.X."/>
            <person name="Zhou Y.K."/>
            <person name="Han B.P."/>
            <person name="Song L.R."/>
            <person name="Shu W.S."/>
        </authorList>
    </citation>
    <scope>NUCLEOTIDE SEQUENCE [LARGE SCALE GENOMIC DNA]</scope>
    <source>
        <strain evidence="1 2">FACHB-130</strain>
    </source>
</reference>
<dbReference type="RefSeq" id="WP_190969147.1">
    <property type="nucleotide sequence ID" value="NZ_JACJTB010000027.1"/>
</dbReference>
<comment type="caution">
    <text evidence="1">The sequence shown here is derived from an EMBL/GenBank/DDBJ whole genome shotgun (WGS) entry which is preliminary data.</text>
</comment>
<evidence type="ECO:0000313" key="2">
    <source>
        <dbReference type="Proteomes" id="UP000603457"/>
    </source>
</evidence>
<organism evidence="1 2">
    <name type="scientific">Nostoc spongiaeforme FACHB-130</name>
    <dbReference type="NCBI Taxonomy" id="1357510"/>
    <lineage>
        <taxon>Bacteria</taxon>
        <taxon>Bacillati</taxon>
        <taxon>Cyanobacteriota</taxon>
        <taxon>Cyanophyceae</taxon>
        <taxon>Nostocales</taxon>
        <taxon>Nostocaceae</taxon>
        <taxon>Nostoc</taxon>
    </lineage>
</organism>
<proteinExistence type="predicted"/>
<dbReference type="Proteomes" id="UP000603457">
    <property type="component" value="Unassembled WGS sequence"/>
</dbReference>
<sequence>MYETFIDLDELIVRCRDKQAKKLIQEAVACYRAGAFRSCIVATWNAVVFDFLHKLRELSLLGNGEASTILEKFDNLRITENVKELWQFESNIPEVALTKFELISSVEKKDIERLFEDRSRCAHPSMTSLEEPFEATAEMARYHLRSAVIHILQRPPVQGRAALTRIWKNIEDENFPLDTESAVIVLQKSPLGRARVSVVESIVIGLTKKLLIDELSEDEQQRHFSALNAVSIMYTKETVEKLNNTLSDIILDKIVNENWDKVIIYLGNTTAWDIISEPCQIKAKNFIDKLDIHDNVKNGRFAIKKNLLFKNIDILVKAAYVDFLRDSVINKLQLSIDELLEIKKRYKDTLLNEKIINPILKDTIHQATLDNLAMMVSDLDTSLYDVVKFRIEDEIKKASFDNLLELLSEYNNEYLHQLIKCSIKDKISATSLQSLISGISDFKSELRKLDKQLIELIENYLLEKIQEMTFDDFDELIKIKDDYRHPIIEQHFKNLIKNNVDGVVDKFVYSGTWASAMSNTHLLVEIVDILKSEHWKRILDAFCTNNQIYGCPYRPPIASTFISLFKKSVENTGIVQTYWLDFRRNLDKFATDKDINQLKLAIDYTQL</sequence>
<dbReference type="EMBL" id="JACJTB010000027">
    <property type="protein sequence ID" value="MBD2596404.1"/>
    <property type="molecule type" value="Genomic_DNA"/>
</dbReference>
<evidence type="ECO:0000313" key="1">
    <source>
        <dbReference type="EMBL" id="MBD2596404.1"/>
    </source>
</evidence>
<name>A0ABR8FY95_9NOSO</name>